<protein>
    <submittedName>
        <fullName evidence="6">DUF362 domain-containing protein</fullName>
    </submittedName>
</protein>
<feature type="domain" description="4Fe-4S ferredoxin-type" evidence="5">
    <location>
        <begin position="186"/>
        <end position="215"/>
    </location>
</feature>
<dbReference type="PROSITE" id="PS00198">
    <property type="entry name" value="4FE4S_FER_1"/>
    <property type="match status" value="1"/>
</dbReference>
<dbReference type="Pfam" id="PF04015">
    <property type="entry name" value="DUF362"/>
    <property type="match status" value="1"/>
</dbReference>
<sequence>MSSQVYFTDFGESSQRNIYAKLAEIMDKMPLAGVVAKGDLTAVKVHFGERGNTAFVPPHYVRAVVQKIKVLGAKPFVTDANTLYVGSRSNSVDHLETAQQHGFTYSLLGCPVLIADGLRGGAYVEVEVKGAHLKKVKLAHDLYQADAIVCVTHFKGHELAGFGGSIKNLGMGGGARGGKLAMHSDVSPIIKAEKCIKCGKCAQNCPADAIAIDKYAVIDPKKCIGCGSCIVVCPVYAARNGWDSGARKMQEKMVEHLAGFAQNKKGEIGYLNFIMNVSPACDCYGHADNPIVPDLGICASVDPVAIDAASNDLVMQAEGQKNSALEKAHKPGSDKFRDIYPEVDWAWQLAHAEKMGLGSRKYELVKVE</sequence>
<gene>
    <name evidence="6" type="ORF">HY768_00655</name>
</gene>
<keyword evidence="2" id="KW-0479">Metal-binding</keyword>
<evidence type="ECO:0000256" key="3">
    <source>
        <dbReference type="ARBA" id="ARBA00023004"/>
    </source>
</evidence>
<keyword evidence="1" id="KW-0004">4Fe-4S</keyword>
<dbReference type="AlphaFoldDB" id="A0A933MH69"/>
<reference evidence="6" key="1">
    <citation type="submission" date="2020-07" db="EMBL/GenBank/DDBJ databases">
        <title>Huge and variable diversity of episymbiotic CPR bacteria and DPANN archaea in groundwater ecosystems.</title>
        <authorList>
            <person name="He C.Y."/>
            <person name="Keren R."/>
            <person name="Whittaker M."/>
            <person name="Farag I.F."/>
            <person name="Doudna J."/>
            <person name="Cate J.H.D."/>
            <person name="Banfield J.F."/>
        </authorList>
    </citation>
    <scope>NUCLEOTIDE SEQUENCE</scope>
    <source>
        <strain evidence="6">NC_groundwater_1520_Pr4_B-0.1um_53_5</strain>
    </source>
</reference>
<evidence type="ECO:0000313" key="7">
    <source>
        <dbReference type="Proteomes" id="UP000736328"/>
    </source>
</evidence>
<keyword evidence="3" id="KW-0408">Iron</keyword>
<dbReference type="InterPro" id="IPR017896">
    <property type="entry name" value="4Fe4S_Fe-S-bd"/>
</dbReference>
<keyword evidence="4" id="KW-0411">Iron-sulfur</keyword>
<dbReference type="InterPro" id="IPR050157">
    <property type="entry name" value="PSI_iron-sulfur_center"/>
</dbReference>
<dbReference type="Proteomes" id="UP000736328">
    <property type="component" value="Unassembled WGS sequence"/>
</dbReference>
<dbReference type="PROSITE" id="PS51379">
    <property type="entry name" value="4FE4S_FER_2"/>
    <property type="match status" value="2"/>
</dbReference>
<dbReference type="GO" id="GO:0051539">
    <property type="term" value="F:4 iron, 4 sulfur cluster binding"/>
    <property type="evidence" value="ECO:0007669"/>
    <property type="project" value="UniProtKB-KW"/>
</dbReference>
<comment type="caution">
    <text evidence="6">The sequence shown here is derived from an EMBL/GenBank/DDBJ whole genome shotgun (WGS) entry which is preliminary data.</text>
</comment>
<dbReference type="Pfam" id="PF12838">
    <property type="entry name" value="Fer4_7"/>
    <property type="match status" value="1"/>
</dbReference>
<dbReference type="GO" id="GO:0046872">
    <property type="term" value="F:metal ion binding"/>
    <property type="evidence" value="ECO:0007669"/>
    <property type="project" value="UniProtKB-KW"/>
</dbReference>
<evidence type="ECO:0000256" key="2">
    <source>
        <dbReference type="ARBA" id="ARBA00022723"/>
    </source>
</evidence>
<evidence type="ECO:0000259" key="5">
    <source>
        <dbReference type="PROSITE" id="PS51379"/>
    </source>
</evidence>
<dbReference type="InterPro" id="IPR007160">
    <property type="entry name" value="DUF362"/>
</dbReference>
<evidence type="ECO:0000256" key="4">
    <source>
        <dbReference type="ARBA" id="ARBA00023014"/>
    </source>
</evidence>
<evidence type="ECO:0000256" key="1">
    <source>
        <dbReference type="ARBA" id="ARBA00022485"/>
    </source>
</evidence>
<evidence type="ECO:0000313" key="6">
    <source>
        <dbReference type="EMBL" id="MBI4725732.1"/>
    </source>
</evidence>
<dbReference type="EMBL" id="JACQXR010000008">
    <property type="protein sequence ID" value="MBI4725732.1"/>
    <property type="molecule type" value="Genomic_DNA"/>
</dbReference>
<dbReference type="SUPFAM" id="SSF54862">
    <property type="entry name" value="4Fe-4S ferredoxins"/>
    <property type="match status" value="1"/>
</dbReference>
<dbReference type="InterPro" id="IPR017900">
    <property type="entry name" value="4Fe4S_Fe_S_CS"/>
</dbReference>
<dbReference type="Gene3D" id="3.30.70.20">
    <property type="match status" value="2"/>
</dbReference>
<proteinExistence type="predicted"/>
<dbReference type="PANTHER" id="PTHR24960">
    <property type="entry name" value="PHOTOSYSTEM I IRON-SULFUR CENTER-RELATED"/>
    <property type="match status" value="1"/>
</dbReference>
<organism evidence="6 7">
    <name type="scientific">candidate division TA06 bacterium</name>
    <dbReference type="NCBI Taxonomy" id="2250710"/>
    <lineage>
        <taxon>Bacteria</taxon>
        <taxon>Bacteria division TA06</taxon>
    </lineage>
</organism>
<dbReference type="PANTHER" id="PTHR24960:SF79">
    <property type="entry name" value="PHOTOSYSTEM I IRON-SULFUR CENTER"/>
    <property type="match status" value="1"/>
</dbReference>
<accession>A0A933MH69</accession>
<name>A0A933MH69_UNCT6</name>
<feature type="domain" description="4Fe-4S ferredoxin-type" evidence="5">
    <location>
        <begin position="216"/>
        <end position="243"/>
    </location>
</feature>